<feature type="domain" description="CHAD" evidence="2">
    <location>
        <begin position="206"/>
        <end position="498"/>
    </location>
</feature>
<evidence type="ECO:0000256" key="1">
    <source>
        <dbReference type="SAM" id="MobiDB-lite"/>
    </source>
</evidence>
<dbReference type="Pfam" id="PF05235">
    <property type="entry name" value="CHAD"/>
    <property type="match status" value="1"/>
</dbReference>
<dbReference type="InterPro" id="IPR038186">
    <property type="entry name" value="CHAD_dom_sf"/>
</dbReference>
<dbReference type="InterPro" id="IPR007899">
    <property type="entry name" value="CHAD_dom"/>
</dbReference>
<evidence type="ECO:0000313" key="3">
    <source>
        <dbReference type="EMBL" id="VFJ96307.1"/>
    </source>
</evidence>
<dbReference type="Gene3D" id="1.40.20.10">
    <property type="entry name" value="CHAD domain"/>
    <property type="match status" value="1"/>
</dbReference>
<proteinExistence type="predicted"/>
<organism evidence="3">
    <name type="scientific">Candidatus Kentrum sp. LFY</name>
    <dbReference type="NCBI Taxonomy" id="2126342"/>
    <lineage>
        <taxon>Bacteria</taxon>
        <taxon>Pseudomonadati</taxon>
        <taxon>Pseudomonadota</taxon>
        <taxon>Gammaproteobacteria</taxon>
        <taxon>Candidatus Kentrum</taxon>
    </lineage>
</organism>
<reference evidence="3" key="1">
    <citation type="submission" date="2019-02" db="EMBL/GenBank/DDBJ databases">
        <authorList>
            <person name="Gruber-Vodicka R. H."/>
            <person name="Seah K. B. B."/>
        </authorList>
    </citation>
    <scope>NUCLEOTIDE SEQUENCE</scope>
    <source>
        <strain evidence="3">BECK_M6</strain>
    </source>
</reference>
<dbReference type="PROSITE" id="PS51708">
    <property type="entry name" value="CHAD"/>
    <property type="match status" value="1"/>
</dbReference>
<name>A0A450UUU9_9GAMM</name>
<evidence type="ECO:0000259" key="2">
    <source>
        <dbReference type="PROSITE" id="PS51708"/>
    </source>
</evidence>
<dbReference type="PANTHER" id="PTHR39339:SF1">
    <property type="entry name" value="CHAD DOMAIN-CONTAINING PROTEIN"/>
    <property type="match status" value="1"/>
</dbReference>
<sequence length="507" mass="58355">MSTTLKIFSCEKMKPTRRLVSELKQVFPSVEAGSLLCRLCYLDTFDWRLYNRGWVLEVLGEKGETRLVWRDMNSGHIHGIVRVDSVPVFSKDLPKGNHWTQLGEILDERALMSVVCSDIEGQRVVLRNGEGKTVVGMELHSADDNDWVSVKGSRGFEKGLKKALDVIESKFHCEEPAIDPAQKAFETGKRKPGTYQPKPPSGNDPTIRTDEACKEILMHLIGIMCENESGIRKQIDTEFLHDFRVAVRRSRSLLGQVKGIFPKPREQRFRRELAWLQEITGPLRDMDVYLLEFSRLQRELPADKRQDLLPMRTFLIDRQRRAHRDLIRALDSSRYRTFVRDWRAFLERSAPRYTSLPNASTPIAEMARERISKLFRQAIREGEAITDTNPATDLHELRKTCKKLRYLLEFFGGLFSAKKIDTIIKALKVLQDNLGTYQDLQVQQESLLGFEKSMSEEGALASTTSSAMEALVTVFAEREQLVRSEFSARFEVFSKENKKLFKTLFRS</sequence>
<feature type="region of interest" description="Disordered" evidence="1">
    <location>
        <begin position="183"/>
        <end position="206"/>
    </location>
</feature>
<gene>
    <name evidence="3" type="ORF">BECKLFY1418A_GA0070994_10582</name>
</gene>
<accession>A0A450UUU9</accession>
<dbReference type="SMART" id="SM00880">
    <property type="entry name" value="CHAD"/>
    <property type="match status" value="1"/>
</dbReference>
<protein>
    <submittedName>
        <fullName evidence="3">CHAD domain-containing protein</fullName>
    </submittedName>
</protein>
<dbReference type="EMBL" id="CAADFH010000058">
    <property type="protein sequence ID" value="VFJ96307.1"/>
    <property type="molecule type" value="Genomic_DNA"/>
</dbReference>
<dbReference type="AlphaFoldDB" id="A0A450UUU9"/>
<dbReference type="PANTHER" id="PTHR39339">
    <property type="entry name" value="SLR1444 PROTEIN"/>
    <property type="match status" value="1"/>
</dbReference>